<sequence length="98" mass="10211">MSAGKGKVKMKAVSTSRVKAKHSIKVAPVQRLVHNKLHCQASPEVLTISEDEEGGCVTLPKTGKGKVKVSGSSGRDAKAAVGEAISMLMDLQEQGLGL</sequence>
<comment type="caution">
    <text evidence="2">The sequence shown here is derived from an EMBL/GenBank/DDBJ whole genome shotgun (WGS) entry which is preliminary data.</text>
</comment>
<gene>
    <name evidence="2" type="ORF">JVT61DRAFT_8354</name>
</gene>
<accession>A0A8I2YYZ2</accession>
<evidence type="ECO:0000313" key="2">
    <source>
        <dbReference type="EMBL" id="KAG6380262.1"/>
    </source>
</evidence>
<feature type="region of interest" description="Disordered" evidence="1">
    <location>
        <begin position="1"/>
        <end position="20"/>
    </location>
</feature>
<feature type="compositionally biased region" description="Basic residues" evidence="1">
    <location>
        <begin position="1"/>
        <end position="10"/>
    </location>
</feature>
<keyword evidence="3" id="KW-1185">Reference proteome</keyword>
<organism evidence="2 3">
    <name type="scientific">Boletus reticuloceps</name>
    <dbReference type="NCBI Taxonomy" id="495285"/>
    <lineage>
        <taxon>Eukaryota</taxon>
        <taxon>Fungi</taxon>
        <taxon>Dikarya</taxon>
        <taxon>Basidiomycota</taxon>
        <taxon>Agaricomycotina</taxon>
        <taxon>Agaricomycetes</taxon>
        <taxon>Agaricomycetidae</taxon>
        <taxon>Boletales</taxon>
        <taxon>Boletineae</taxon>
        <taxon>Boletaceae</taxon>
        <taxon>Boletoideae</taxon>
        <taxon>Boletus</taxon>
    </lineage>
</organism>
<evidence type="ECO:0000256" key="1">
    <source>
        <dbReference type="SAM" id="MobiDB-lite"/>
    </source>
</evidence>
<dbReference type="AlphaFoldDB" id="A0A8I2YYZ2"/>
<dbReference type="EMBL" id="JAGFBS010000003">
    <property type="protein sequence ID" value="KAG6380262.1"/>
    <property type="molecule type" value="Genomic_DNA"/>
</dbReference>
<reference evidence="2" key="1">
    <citation type="submission" date="2021-03" db="EMBL/GenBank/DDBJ databases">
        <title>Evolutionary innovations through gain and loss of genes in the ectomycorrhizal Boletales.</title>
        <authorList>
            <person name="Wu G."/>
            <person name="Miyauchi S."/>
            <person name="Morin E."/>
            <person name="Yang Z.-L."/>
            <person name="Xu J."/>
            <person name="Martin F.M."/>
        </authorList>
    </citation>
    <scope>NUCLEOTIDE SEQUENCE</scope>
    <source>
        <strain evidence="2">BR01</strain>
    </source>
</reference>
<protein>
    <submittedName>
        <fullName evidence="2">Uncharacterized protein</fullName>
    </submittedName>
</protein>
<proteinExistence type="predicted"/>
<evidence type="ECO:0000313" key="3">
    <source>
        <dbReference type="Proteomes" id="UP000683000"/>
    </source>
</evidence>
<name>A0A8I2YYZ2_9AGAM</name>
<dbReference type="Proteomes" id="UP000683000">
    <property type="component" value="Unassembled WGS sequence"/>
</dbReference>